<dbReference type="OrthoDB" id="5538558at2759"/>
<dbReference type="Pfam" id="PF13279">
    <property type="entry name" value="4HBT_2"/>
    <property type="match status" value="1"/>
</dbReference>
<dbReference type="InterPro" id="IPR029069">
    <property type="entry name" value="HotDog_dom_sf"/>
</dbReference>
<dbReference type="AlphaFoldDB" id="A0A1Y1YA39"/>
<gene>
    <name evidence="1" type="ORF">BCR34DRAFT_499232</name>
</gene>
<dbReference type="Proteomes" id="UP000193144">
    <property type="component" value="Unassembled WGS sequence"/>
</dbReference>
<reference evidence="1 2" key="1">
    <citation type="submission" date="2016-07" db="EMBL/GenBank/DDBJ databases">
        <title>Pervasive Adenine N6-methylation of Active Genes in Fungi.</title>
        <authorList>
            <consortium name="DOE Joint Genome Institute"/>
            <person name="Mondo S.J."/>
            <person name="Dannebaum R.O."/>
            <person name="Kuo R.C."/>
            <person name="Labutti K."/>
            <person name="Haridas S."/>
            <person name="Kuo A."/>
            <person name="Salamov A."/>
            <person name="Ahrendt S.R."/>
            <person name="Lipzen A."/>
            <person name="Sullivan W."/>
            <person name="Andreopoulos W.B."/>
            <person name="Clum A."/>
            <person name="Lindquist E."/>
            <person name="Daum C."/>
            <person name="Ramamoorthy G.K."/>
            <person name="Gryganskyi A."/>
            <person name="Culley D."/>
            <person name="Magnuson J.K."/>
            <person name="James T.Y."/>
            <person name="O'Malley M.A."/>
            <person name="Stajich J.E."/>
            <person name="Spatafora J.W."/>
            <person name="Visel A."/>
            <person name="Grigoriev I.V."/>
        </authorList>
    </citation>
    <scope>NUCLEOTIDE SEQUENCE [LARGE SCALE GENOMIC DNA]</scope>
    <source>
        <strain evidence="1 2">CBS 115471</strain>
    </source>
</reference>
<comment type="caution">
    <text evidence="1">The sequence shown here is derived from an EMBL/GenBank/DDBJ whole genome shotgun (WGS) entry which is preliminary data.</text>
</comment>
<organism evidence="1 2">
    <name type="scientific">Clohesyomyces aquaticus</name>
    <dbReference type="NCBI Taxonomy" id="1231657"/>
    <lineage>
        <taxon>Eukaryota</taxon>
        <taxon>Fungi</taxon>
        <taxon>Dikarya</taxon>
        <taxon>Ascomycota</taxon>
        <taxon>Pezizomycotina</taxon>
        <taxon>Dothideomycetes</taxon>
        <taxon>Pleosporomycetidae</taxon>
        <taxon>Pleosporales</taxon>
        <taxon>Lindgomycetaceae</taxon>
        <taxon>Clohesyomyces</taxon>
    </lineage>
</organism>
<dbReference type="EMBL" id="MCFA01000307">
    <property type="protein sequence ID" value="ORX94464.1"/>
    <property type="molecule type" value="Genomic_DNA"/>
</dbReference>
<sequence length="166" mass="19148">VYNRYAESARTNWALNFANADPAHRAEWSGLLGPTGIGLILRSIRTDYKFPMKWPDHVTVLHKLRSKPMPDSDHFKLDVLILSELHRRPAARCLEDIVVYDYTKGRKAPLKPFMFNKFMETWELQESAKQMYGERVTDLIARVRGLEKSSWDREGAEEDLGTAANP</sequence>
<name>A0A1Y1YA39_9PLEO</name>
<keyword evidence="2" id="KW-1185">Reference proteome</keyword>
<accession>A0A1Y1YA39</accession>
<protein>
    <submittedName>
        <fullName evidence="1">Thioesterase-like superfamily-domain-containing protein</fullName>
    </submittedName>
</protein>
<dbReference type="Gene3D" id="3.10.129.10">
    <property type="entry name" value="Hotdog Thioesterase"/>
    <property type="match status" value="1"/>
</dbReference>
<evidence type="ECO:0000313" key="1">
    <source>
        <dbReference type="EMBL" id="ORX94464.1"/>
    </source>
</evidence>
<dbReference type="SUPFAM" id="SSF54637">
    <property type="entry name" value="Thioesterase/thiol ester dehydrase-isomerase"/>
    <property type="match status" value="1"/>
</dbReference>
<proteinExistence type="predicted"/>
<evidence type="ECO:0000313" key="2">
    <source>
        <dbReference type="Proteomes" id="UP000193144"/>
    </source>
</evidence>
<feature type="non-terminal residue" evidence="1">
    <location>
        <position position="1"/>
    </location>
</feature>